<dbReference type="Proteomes" id="UP000610862">
    <property type="component" value="Unassembled WGS sequence"/>
</dbReference>
<evidence type="ECO:0000313" key="2">
    <source>
        <dbReference type="EMBL" id="MBC8567153.1"/>
    </source>
</evidence>
<name>A0A926I8J1_9FIRM</name>
<comment type="caution">
    <text evidence="2">The sequence shown here is derived from an EMBL/GenBank/DDBJ whole genome shotgun (WGS) entry which is preliminary data.</text>
</comment>
<organism evidence="2 3">
    <name type="scientific">Lentihominibacter hominis</name>
    <dbReference type="NCBI Taxonomy" id="2763645"/>
    <lineage>
        <taxon>Bacteria</taxon>
        <taxon>Bacillati</taxon>
        <taxon>Bacillota</taxon>
        <taxon>Clostridia</taxon>
        <taxon>Peptostreptococcales</taxon>
        <taxon>Anaerovoracaceae</taxon>
        <taxon>Lentihominibacter</taxon>
    </lineage>
</organism>
<dbReference type="NCBIfam" id="NF047356">
    <property type="entry name" value="RNA_bind_RnpM"/>
    <property type="match status" value="1"/>
</dbReference>
<dbReference type="InterPro" id="IPR007393">
    <property type="entry name" value="YlxR_dom"/>
</dbReference>
<accession>A0A926I8J1</accession>
<dbReference type="AlphaFoldDB" id="A0A926I8J1"/>
<dbReference type="Gene3D" id="3.30.1230.10">
    <property type="entry name" value="YlxR-like"/>
    <property type="match status" value="1"/>
</dbReference>
<evidence type="ECO:0000313" key="3">
    <source>
        <dbReference type="Proteomes" id="UP000610862"/>
    </source>
</evidence>
<protein>
    <submittedName>
        <fullName evidence="2">YlxR family protein</fullName>
    </submittedName>
</protein>
<dbReference type="CDD" id="cd00279">
    <property type="entry name" value="YlxR"/>
    <property type="match status" value="1"/>
</dbReference>
<dbReference type="InterPro" id="IPR037465">
    <property type="entry name" value="YlxR"/>
</dbReference>
<dbReference type="SUPFAM" id="SSF64376">
    <property type="entry name" value="YlxR-like"/>
    <property type="match status" value="1"/>
</dbReference>
<sequence>MKNKKTPMRRCVGCMESKPKKDLVRIAFYEGQINIDPVGKAKGRGVYLCPDIECMEKAKRKRALQRSFETDISEEQMANIFKELEEYAK</sequence>
<reference evidence="2" key="1">
    <citation type="submission" date="2020-08" db="EMBL/GenBank/DDBJ databases">
        <title>Genome public.</title>
        <authorList>
            <person name="Liu C."/>
            <person name="Sun Q."/>
        </authorList>
    </citation>
    <scope>NUCLEOTIDE SEQUENCE</scope>
    <source>
        <strain evidence="2">NSJ-24</strain>
    </source>
</reference>
<proteinExistence type="predicted"/>
<dbReference type="InterPro" id="IPR035931">
    <property type="entry name" value="YlxR-like_sf"/>
</dbReference>
<gene>
    <name evidence="2" type="ORF">H8692_00055</name>
</gene>
<keyword evidence="3" id="KW-1185">Reference proteome</keyword>
<dbReference type="PANTHER" id="PTHR34215">
    <property type="entry name" value="BLL0784 PROTEIN"/>
    <property type="match status" value="1"/>
</dbReference>
<dbReference type="EMBL" id="JACRTA010000001">
    <property type="protein sequence ID" value="MBC8567153.1"/>
    <property type="molecule type" value="Genomic_DNA"/>
</dbReference>
<feature type="domain" description="YlxR" evidence="1">
    <location>
        <begin position="9"/>
        <end position="79"/>
    </location>
</feature>
<dbReference type="PANTHER" id="PTHR34215:SF1">
    <property type="entry name" value="YLXR DOMAIN-CONTAINING PROTEIN"/>
    <property type="match status" value="1"/>
</dbReference>
<evidence type="ECO:0000259" key="1">
    <source>
        <dbReference type="Pfam" id="PF04296"/>
    </source>
</evidence>
<dbReference type="Pfam" id="PF04296">
    <property type="entry name" value="YlxR"/>
    <property type="match status" value="1"/>
</dbReference>